<proteinExistence type="predicted"/>
<comment type="caution">
    <text evidence="1">The sequence shown here is derived from an EMBL/GenBank/DDBJ whole genome shotgun (WGS) entry which is preliminary data.</text>
</comment>
<reference evidence="1" key="1">
    <citation type="submission" date="2021-02" db="EMBL/GenBank/DDBJ databases">
        <authorList>
            <consortium name="DOE Joint Genome Institute"/>
            <person name="Ahrendt S."/>
            <person name="Looney B.P."/>
            <person name="Miyauchi S."/>
            <person name="Morin E."/>
            <person name="Drula E."/>
            <person name="Courty P.E."/>
            <person name="Chicoki N."/>
            <person name="Fauchery L."/>
            <person name="Kohler A."/>
            <person name="Kuo A."/>
            <person name="Labutti K."/>
            <person name="Pangilinan J."/>
            <person name="Lipzen A."/>
            <person name="Riley R."/>
            <person name="Andreopoulos W."/>
            <person name="He G."/>
            <person name="Johnson J."/>
            <person name="Barry K.W."/>
            <person name="Grigoriev I.V."/>
            <person name="Nagy L."/>
            <person name="Hibbett D."/>
            <person name="Henrissat B."/>
            <person name="Matheny P.B."/>
            <person name="Labbe J."/>
            <person name="Martin F."/>
        </authorList>
    </citation>
    <scope>NUCLEOTIDE SEQUENCE</scope>
    <source>
        <strain evidence="1">FP105234-sp</strain>
    </source>
</reference>
<dbReference type="Proteomes" id="UP000814033">
    <property type="component" value="Unassembled WGS sequence"/>
</dbReference>
<reference evidence="1" key="2">
    <citation type="journal article" date="2022" name="New Phytol.">
        <title>Evolutionary transition to the ectomycorrhizal habit in the genomes of a hyperdiverse lineage of mushroom-forming fungi.</title>
        <authorList>
            <person name="Looney B."/>
            <person name="Miyauchi S."/>
            <person name="Morin E."/>
            <person name="Drula E."/>
            <person name="Courty P.E."/>
            <person name="Kohler A."/>
            <person name="Kuo A."/>
            <person name="LaButti K."/>
            <person name="Pangilinan J."/>
            <person name="Lipzen A."/>
            <person name="Riley R."/>
            <person name="Andreopoulos W."/>
            <person name="He G."/>
            <person name="Johnson J."/>
            <person name="Nolan M."/>
            <person name="Tritt A."/>
            <person name="Barry K.W."/>
            <person name="Grigoriev I.V."/>
            <person name="Nagy L.G."/>
            <person name="Hibbett D."/>
            <person name="Henrissat B."/>
            <person name="Matheny P.B."/>
            <person name="Labbe J."/>
            <person name="Martin F.M."/>
        </authorList>
    </citation>
    <scope>NUCLEOTIDE SEQUENCE</scope>
    <source>
        <strain evidence="1">FP105234-sp</strain>
    </source>
</reference>
<feature type="non-terminal residue" evidence="1">
    <location>
        <position position="1"/>
    </location>
</feature>
<protein>
    <submittedName>
        <fullName evidence="1">Uncharacterized protein</fullName>
    </submittedName>
</protein>
<sequence>ASLKGFHDVPEVTSAQIFASLRQSVISHFGDTGWGAVGASLSVKYFSPVTKLCIIRVARDPYRVAWGALTLLSSVEGHRIIPNVLHVSGTIKHAQLAAIEHNRVAVARFRAKAGTPAAYQDSYESFLQKSAAEINALQD</sequence>
<keyword evidence="2" id="KW-1185">Reference proteome</keyword>
<dbReference type="EMBL" id="MU275913">
    <property type="protein sequence ID" value="KAI0046982.1"/>
    <property type="molecule type" value="Genomic_DNA"/>
</dbReference>
<gene>
    <name evidence="1" type="ORF">FA95DRAFT_1519536</name>
</gene>
<evidence type="ECO:0000313" key="1">
    <source>
        <dbReference type="EMBL" id="KAI0046982.1"/>
    </source>
</evidence>
<accession>A0ACB8RSV7</accession>
<organism evidence="1 2">
    <name type="scientific">Auriscalpium vulgare</name>
    <dbReference type="NCBI Taxonomy" id="40419"/>
    <lineage>
        <taxon>Eukaryota</taxon>
        <taxon>Fungi</taxon>
        <taxon>Dikarya</taxon>
        <taxon>Basidiomycota</taxon>
        <taxon>Agaricomycotina</taxon>
        <taxon>Agaricomycetes</taxon>
        <taxon>Russulales</taxon>
        <taxon>Auriscalpiaceae</taxon>
        <taxon>Auriscalpium</taxon>
    </lineage>
</organism>
<name>A0ACB8RSV7_9AGAM</name>
<evidence type="ECO:0000313" key="2">
    <source>
        <dbReference type="Proteomes" id="UP000814033"/>
    </source>
</evidence>